<organism evidence="1 2">
    <name type="scientific">Pseudomonas jessenii</name>
    <dbReference type="NCBI Taxonomy" id="77298"/>
    <lineage>
        <taxon>Bacteria</taxon>
        <taxon>Pseudomonadati</taxon>
        <taxon>Pseudomonadota</taxon>
        <taxon>Gammaproteobacteria</taxon>
        <taxon>Pseudomonadales</taxon>
        <taxon>Pseudomonadaceae</taxon>
        <taxon>Pseudomonas</taxon>
    </lineage>
</organism>
<dbReference type="RefSeq" id="WP_135295828.1">
    <property type="nucleotide sequence ID" value="NZ_VDDB01000005.1"/>
</dbReference>
<keyword evidence="2" id="KW-1185">Reference proteome</keyword>
<proteinExistence type="predicted"/>
<dbReference type="AlphaFoldDB" id="A0A5C4L249"/>
<protein>
    <submittedName>
        <fullName evidence="1">Uncharacterized protein</fullName>
    </submittedName>
</protein>
<comment type="caution">
    <text evidence="1">The sequence shown here is derived from an EMBL/GenBank/DDBJ whole genome shotgun (WGS) entry which is preliminary data.</text>
</comment>
<reference evidence="1" key="1">
    <citation type="submission" date="2019-06" db="EMBL/GenBank/DDBJ databases">
        <title>Pseudomonas-derived Butenolides : (Bio)synthesis of Styrolides.</title>
        <authorList>
            <person name="Klapper M."/>
            <person name="Chowdhury S."/>
            <person name="Stallforth P."/>
        </authorList>
    </citation>
    <scope>NUCLEOTIDE SEQUENCE [LARGE SCALE GENOMIC DNA]</scope>
    <source>
        <strain evidence="1">EC-S101</strain>
    </source>
</reference>
<evidence type="ECO:0000313" key="2">
    <source>
        <dbReference type="Proteomes" id="UP000306272"/>
    </source>
</evidence>
<gene>
    <name evidence="1" type="ORF">FHG55_06035</name>
</gene>
<evidence type="ECO:0000313" key="1">
    <source>
        <dbReference type="EMBL" id="TNB98595.1"/>
    </source>
</evidence>
<sequence length="258" mass="29221">MTRKIALLVKVFDKEEYADAFIQTGEMFCKTIGQFKRIEGDVARGDQFEAPSDWHQPDRISLTISFKTPDGEEKSFPIEGLAGPLVMQSTAHDRLNAFCMYAVTVPDFEESYETEEERLRVVEKINSMLKIHATLGEEMLSLGEHAVLIIKVADFIDKVSKAAKSEGYASWRGLIDYFDPETFHGSFGVVESVFKKRNIYSYQKEFRFFFDSSKPEGEKTLHVGPLDGIAFKLKTSEINSKFDMKLAEDQHANGDSIG</sequence>
<accession>A0A5C4L249</accession>
<dbReference type="EMBL" id="VDDB01000005">
    <property type="protein sequence ID" value="TNB98595.1"/>
    <property type="molecule type" value="Genomic_DNA"/>
</dbReference>
<name>A0A5C4L249_PSEJE</name>
<dbReference type="Proteomes" id="UP000306272">
    <property type="component" value="Unassembled WGS sequence"/>
</dbReference>